<dbReference type="SUPFAM" id="SSF54534">
    <property type="entry name" value="FKBP-like"/>
    <property type="match status" value="1"/>
</dbReference>
<dbReference type="AlphaFoldDB" id="A0A6J7D9U7"/>
<keyword evidence="6" id="KW-0413">Isomerase</keyword>
<dbReference type="GO" id="GO:0043335">
    <property type="term" value="P:protein unfolding"/>
    <property type="evidence" value="ECO:0007669"/>
    <property type="project" value="TreeGrafter"/>
</dbReference>
<dbReference type="InterPro" id="IPR036611">
    <property type="entry name" value="Trigger_fac_ribosome-bd_sf"/>
</dbReference>
<dbReference type="PANTHER" id="PTHR30560:SF3">
    <property type="entry name" value="TRIGGER FACTOR-LIKE PROTEIN TIG, CHLOROPLASTIC"/>
    <property type="match status" value="1"/>
</dbReference>
<protein>
    <recommendedName>
        <fullName evidence="3">peptidylprolyl isomerase</fullName>
        <ecNumber evidence="3">5.2.1.8</ecNumber>
    </recommendedName>
</protein>
<evidence type="ECO:0000259" key="8">
    <source>
        <dbReference type="PROSITE" id="PS50059"/>
    </source>
</evidence>
<feature type="compositionally biased region" description="Basic and acidic residues" evidence="7">
    <location>
        <begin position="463"/>
        <end position="479"/>
    </location>
</feature>
<dbReference type="SUPFAM" id="SSF109998">
    <property type="entry name" value="Triger factor/SurA peptide-binding domain-like"/>
    <property type="match status" value="1"/>
</dbReference>
<dbReference type="GO" id="GO:0051083">
    <property type="term" value="P:'de novo' cotranslational protein folding"/>
    <property type="evidence" value="ECO:0007669"/>
    <property type="project" value="TreeGrafter"/>
</dbReference>
<evidence type="ECO:0000256" key="2">
    <source>
        <dbReference type="ARBA" id="ARBA00005464"/>
    </source>
</evidence>
<dbReference type="EMBL" id="CAFBLQ010000033">
    <property type="protein sequence ID" value="CAB4865219.1"/>
    <property type="molecule type" value="Genomic_DNA"/>
</dbReference>
<dbReference type="SUPFAM" id="SSF102735">
    <property type="entry name" value="Trigger factor ribosome-binding domain"/>
    <property type="match status" value="1"/>
</dbReference>
<feature type="region of interest" description="Disordered" evidence="7">
    <location>
        <begin position="439"/>
        <end position="503"/>
    </location>
</feature>
<evidence type="ECO:0000313" key="9">
    <source>
        <dbReference type="EMBL" id="CAB4865219.1"/>
    </source>
</evidence>
<evidence type="ECO:0000256" key="5">
    <source>
        <dbReference type="ARBA" id="ARBA00023186"/>
    </source>
</evidence>
<dbReference type="InterPro" id="IPR001179">
    <property type="entry name" value="PPIase_FKBP_dom"/>
</dbReference>
<dbReference type="Gene3D" id="3.10.50.40">
    <property type="match status" value="1"/>
</dbReference>
<proteinExistence type="inferred from homology"/>
<evidence type="ECO:0000256" key="1">
    <source>
        <dbReference type="ARBA" id="ARBA00000971"/>
    </source>
</evidence>
<dbReference type="GO" id="GO:0003755">
    <property type="term" value="F:peptidyl-prolyl cis-trans isomerase activity"/>
    <property type="evidence" value="ECO:0007669"/>
    <property type="project" value="UniProtKB-KW"/>
</dbReference>
<name>A0A6J7D9U7_9ZZZZ</name>
<reference evidence="9" key="1">
    <citation type="submission" date="2020-05" db="EMBL/GenBank/DDBJ databases">
        <authorList>
            <person name="Chiriac C."/>
            <person name="Salcher M."/>
            <person name="Ghai R."/>
            <person name="Kavagutti S V."/>
        </authorList>
    </citation>
    <scope>NUCLEOTIDE SEQUENCE</scope>
</reference>
<dbReference type="InterPro" id="IPR027304">
    <property type="entry name" value="Trigger_fact/SurA_dom_sf"/>
</dbReference>
<dbReference type="NCBIfam" id="TIGR00115">
    <property type="entry name" value="tig"/>
    <property type="match status" value="1"/>
</dbReference>
<gene>
    <name evidence="9" type="ORF">UFOPK3423_00455</name>
</gene>
<dbReference type="InterPro" id="IPR005215">
    <property type="entry name" value="Trig_fac"/>
</dbReference>
<feature type="domain" description="PPIase FKBP-type" evidence="8">
    <location>
        <begin position="168"/>
        <end position="255"/>
    </location>
</feature>
<dbReference type="EC" id="5.2.1.8" evidence="3"/>
<dbReference type="Pfam" id="PF00254">
    <property type="entry name" value="FKBP_C"/>
    <property type="match status" value="1"/>
</dbReference>
<dbReference type="GO" id="GO:0044183">
    <property type="term" value="F:protein folding chaperone"/>
    <property type="evidence" value="ECO:0007669"/>
    <property type="project" value="TreeGrafter"/>
</dbReference>
<dbReference type="Gene3D" id="1.10.3120.10">
    <property type="entry name" value="Trigger factor, C-terminal domain"/>
    <property type="match status" value="1"/>
</dbReference>
<keyword evidence="5" id="KW-0143">Chaperone</keyword>
<dbReference type="InterPro" id="IPR046357">
    <property type="entry name" value="PPIase_dom_sf"/>
</dbReference>
<comment type="catalytic activity">
    <reaction evidence="1">
        <text>[protein]-peptidylproline (omega=180) = [protein]-peptidylproline (omega=0)</text>
        <dbReference type="Rhea" id="RHEA:16237"/>
        <dbReference type="Rhea" id="RHEA-COMP:10747"/>
        <dbReference type="Rhea" id="RHEA-COMP:10748"/>
        <dbReference type="ChEBI" id="CHEBI:83833"/>
        <dbReference type="ChEBI" id="CHEBI:83834"/>
        <dbReference type="EC" id="5.2.1.8"/>
    </reaction>
</comment>
<organism evidence="9">
    <name type="scientific">freshwater metagenome</name>
    <dbReference type="NCBI Taxonomy" id="449393"/>
    <lineage>
        <taxon>unclassified sequences</taxon>
        <taxon>metagenomes</taxon>
        <taxon>ecological metagenomes</taxon>
    </lineage>
</organism>
<dbReference type="FunFam" id="3.10.50.40:FF:000001">
    <property type="entry name" value="Trigger factor"/>
    <property type="match status" value="1"/>
</dbReference>
<dbReference type="GO" id="GO:0043022">
    <property type="term" value="F:ribosome binding"/>
    <property type="evidence" value="ECO:0007669"/>
    <property type="project" value="TreeGrafter"/>
</dbReference>
<dbReference type="Gene3D" id="3.30.70.1050">
    <property type="entry name" value="Trigger factor ribosome-binding domain"/>
    <property type="match status" value="1"/>
</dbReference>
<dbReference type="InterPro" id="IPR008880">
    <property type="entry name" value="Trigger_fac_C"/>
</dbReference>
<dbReference type="HAMAP" id="MF_00303">
    <property type="entry name" value="Trigger_factor_Tig"/>
    <property type="match status" value="1"/>
</dbReference>
<feature type="compositionally biased region" description="Basic residues" evidence="7">
    <location>
        <begin position="480"/>
        <end position="492"/>
    </location>
</feature>
<dbReference type="InterPro" id="IPR008881">
    <property type="entry name" value="Trigger_fac_ribosome-bd_bac"/>
</dbReference>
<evidence type="ECO:0000256" key="7">
    <source>
        <dbReference type="SAM" id="MobiDB-lite"/>
    </source>
</evidence>
<sequence>MPSQALTATATELEESRVRVEATVPAATIEERLGQVARSLGRDMKMPGFRKGKIPPQVVLQRLGRETVVDEAIRATIGRWYVQAVDATGIRTVGEPELSLGEMPQAGDDWTFSFEIGVRPVATLGTYKGLTAPKRPAQADAEAVDAQLAELRERSSKLETVAEPAAEGDFVTMDYVGTLDGETEPFEGGTGTDQLIELGSGRLIPGFEEQLTGAQAGDERTVNLTFPDDYGAEHLAGKAAAFAVTVTDVRRRILPELDDDFASDAAGFDTLDELREDIAARLTEMDEQRAEADFREAVLDAAVEQATVTVPAALIQARAGELLERMLHNLEHQGISREMYFQISGKTQEEVLTEGSEDAKRTLEREAILAAIIEAEDIAPSDGDILDALQASAARENLSPESLRDRLEKAGRLDDLVDDLAQRVALDLIVEHATATEAPAVEAQAPGQGDRSPKAAKSKAAKPKAEASKADKPKADKPKAAKPKTAKPKAAKPKAEQADEASS</sequence>
<dbReference type="Pfam" id="PF05697">
    <property type="entry name" value="Trigger_N"/>
    <property type="match status" value="1"/>
</dbReference>
<comment type="similarity">
    <text evidence="2">Belongs to the FKBP-type PPIase family. Tig subfamily.</text>
</comment>
<dbReference type="InterPro" id="IPR037041">
    <property type="entry name" value="Trigger_fac_C_sf"/>
</dbReference>
<dbReference type="Pfam" id="PF05698">
    <property type="entry name" value="Trigger_C"/>
    <property type="match status" value="1"/>
</dbReference>
<evidence type="ECO:0000256" key="4">
    <source>
        <dbReference type="ARBA" id="ARBA00023110"/>
    </source>
</evidence>
<evidence type="ECO:0000256" key="6">
    <source>
        <dbReference type="ARBA" id="ARBA00023235"/>
    </source>
</evidence>
<accession>A0A6J7D9U7</accession>
<dbReference type="PROSITE" id="PS50059">
    <property type="entry name" value="FKBP_PPIASE"/>
    <property type="match status" value="1"/>
</dbReference>
<dbReference type="PANTHER" id="PTHR30560">
    <property type="entry name" value="TRIGGER FACTOR CHAPERONE AND PEPTIDYL-PROLYL CIS/TRANS ISOMERASE"/>
    <property type="match status" value="1"/>
</dbReference>
<keyword evidence="4" id="KW-0697">Rotamase</keyword>
<evidence type="ECO:0000256" key="3">
    <source>
        <dbReference type="ARBA" id="ARBA00013194"/>
    </source>
</evidence>
<dbReference type="GO" id="GO:0015031">
    <property type="term" value="P:protein transport"/>
    <property type="evidence" value="ECO:0007669"/>
    <property type="project" value="InterPro"/>
</dbReference>